<dbReference type="PANTHER" id="PTHR36849">
    <property type="entry name" value="CYTOPLASMIC PROTEIN-RELATED"/>
    <property type="match status" value="1"/>
</dbReference>
<keyword evidence="2" id="KW-1185">Reference proteome</keyword>
<dbReference type="OrthoDB" id="9790745at2"/>
<gene>
    <name evidence="1" type="ORF">BST13_18130</name>
</gene>
<evidence type="ECO:0000313" key="2">
    <source>
        <dbReference type="Proteomes" id="UP000192448"/>
    </source>
</evidence>
<comment type="caution">
    <text evidence="1">The sequence shown here is derived from an EMBL/GenBank/DDBJ whole genome shotgun (WGS) entry which is preliminary data.</text>
</comment>
<dbReference type="AlphaFoldDB" id="A0A1X0AVG3"/>
<reference evidence="1 2" key="1">
    <citation type="submission" date="2017-02" db="EMBL/GenBank/DDBJ databases">
        <title>The new phylogeny of genus Mycobacterium.</title>
        <authorList>
            <person name="Tortoli E."/>
            <person name="Trovato A."/>
            <person name="Cirillo D.M."/>
        </authorList>
    </citation>
    <scope>NUCLEOTIDE SEQUENCE [LARGE SCALE GENOMIC DNA]</scope>
    <source>
        <strain evidence="1 2">RW6</strain>
    </source>
</reference>
<dbReference type="PANTHER" id="PTHR36849:SF1">
    <property type="entry name" value="CYTOPLASMIC PROTEIN"/>
    <property type="match status" value="1"/>
</dbReference>
<accession>A0A1X0AVG3</accession>
<dbReference type="InterPro" id="IPR052552">
    <property type="entry name" value="YeaO-like"/>
</dbReference>
<dbReference type="Pfam" id="PF22752">
    <property type="entry name" value="DUF488-N3i"/>
    <property type="match status" value="1"/>
</dbReference>
<dbReference type="RefSeq" id="WP_083165421.1">
    <property type="nucleotide sequence ID" value="NZ_MVHF01000018.1"/>
</dbReference>
<dbReference type="EMBL" id="MVHF01000018">
    <property type="protein sequence ID" value="ORA33895.1"/>
    <property type="molecule type" value="Genomic_DNA"/>
</dbReference>
<dbReference type="STRING" id="1927124.BST13_18130"/>
<name>A0A1X0AVG3_9MYCO</name>
<protein>
    <recommendedName>
        <fullName evidence="3">MarR family transcriptional regulator</fullName>
    </recommendedName>
</protein>
<dbReference type="Proteomes" id="UP000192448">
    <property type="component" value="Unassembled WGS sequence"/>
</dbReference>
<evidence type="ECO:0000313" key="1">
    <source>
        <dbReference type="EMBL" id="ORA33895.1"/>
    </source>
</evidence>
<evidence type="ECO:0008006" key="3">
    <source>
        <dbReference type="Google" id="ProtNLM"/>
    </source>
</evidence>
<sequence>MAAKHQIRLARVYEEPAPDEGTRVLVDRLWPRGIRKTDPRVGHWLPDVAPSTELRHWYNHQAELFDEFAARYTAELETSPAAQAFDELRDMVSKGSLTLVTATREVELSHLVVLAKLLSPGRR</sequence>
<organism evidence="1 2">
    <name type="scientific">Mycobacterium aquaticum</name>
    <dbReference type="NCBI Taxonomy" id="1927124"/>
    <lineage>
        <taxon>Bacteria</taxon>
        <taxon>Bacillati</taxon>
        <taxon>Actinomycetota</taxon>
        <taxon>Actinomycetes</taxon>
        <taxon>Mycobacteriales</taxon>
        <taxon>Mycobacteriaceae</taxon>
        <taxon>Mycobacterium</taxon>
    </lineage>
</organism>
<proteinExistence type="predicted"/>